<comment type="caution">
    <text evidence="2">The sequence shown here is derived from an EMBL/GenBank/DDBJ whole genome shotgun (WGS) entry which is preliminary data.</text>
</comment>
<feature type="compositionally biased region" description="Polar residues" evidence="1">
    <location>
        <begin position="370"/>
        <end position="380"/>
    </location>
</feature>
<gene>
    <name evidence="2" type="ORF">PRZ48_008724</name>
</gene>
<evidence type="ECO:0000313" key="2">
    <source>
        <dbReference type="EMBL" id="KAK4500535.1"/>
    </source>
</evidence>
<keyword evidence="3" id="KW-1185">Reference proteome</keyword>
<dbReference type="Proteomes" id="UP001305779">
    <property type="component" value="Unassembled WGS sequence"/>
</dbReference>
<name>A0ABR0EHB3_ZASCE</name>
<feature type="region of interest" description="Disordered" evidence="1">
    <location>
        <begin position="305"/>
        <end position="392"/>
    </location>
</feature>
<accession>A0ABR0EHB3</accession>
<feature type="compositionally biased region" description="Basic and acidic residues" evidence="1">
    <location>
        <begin position="353"/>
        <end position="362"/>
    </location>
</feature>
<proteinExistence type="predicted"/>
<evidence type="ECO:0000313" key="3">
    <source>
        <dbReference type="Proteomes" id="UP001305779"/>
    </source>
</evidence>
<dbReference type="EMBL" id="JAXOVC010000006">
    <property type="protein sequence ID" value="KAK4500535.1"/>
    <property type="molecule type" value="Genomic_DNA"/>
</dbReference>
<feature type="region of interest" description="Disordered" evidence="1">
    <location>
        <begin position="127"/>
        <end position="155"/>
    </location>
</feature>
<sequence length="567" mass="64009">MTQRPNELSLSSRHSTPFDELADQALECLDGLINMSAEARSLDLGKQDFTIDRIGERRVTDGVSSFEVHWSKTEVPRRLITRSKDSKTVVRCNGKECEVLSHTRVREGPDEIRLVEWKPTWLSRQELQRLGHEPEPSDKDESDTPRPRKRRKRVSVQIDVSAGLSSAQSTPAKPKSSELQQAMLKWLRLQPKACVSYTKEMRSLLRNCGFGSVQELVERRPRNEIVFRDRFVDHKSFFNVFERKGRIAAALQMAGVSQRRECGYCSRGNGPFDKCVVLREYNRSACANCVYGSIATSCNYHVETHATGGPWTPTKASRSTNADVDEEDDSPSPDPPPRRRSKKARSSAMRTRQTADEVRPEDGVEDAFASKQTPARTGEQTTTTTGKLKKLKRKVAGVVIDRNAEGTEGPEASSSQPPLNSILAIRPSSEESTDTAQLRWRLNRVASSSLNSEWRTNYLTPDFRHDMCPPAPSPCEHLIASDHRPESELRPVRRGRVFERGEASPEEVRWLIQHSDCCMTELMSRAWLHRLGQRKESPLPKGCTKESFLSQWHPGKLNTAAAMFGIE</sequence>
<reference evidence="2 3" key="1">
    <citation type="journal article" date="2023" name="G3 (Bethesda)">
        <title>A chromosome-level genome assembly of Zasmidium syzygii isolated from banana leaves.</title>
        <authorList>
            <person name="van Westerhoven A.C."/>
            <person name="Mehrabi R."/>
            <person name="Talebi R."/>
            <person name="Steentjes M.B.F."/>
            <person name="Corcolon B."/>
            <person name="Chong P.A."/>
            <person name="Kema G.H.J."/>
            <person name="Seidl M.F."/>
        </authorList>
    </citation>
    <scope>NUCLEOTIDE SEQUENCE [LARGE SCALE GENOMIC DNA]</scope>
    <source>
        <strain evidence="2 3">P124</strain>
    </source>
</reference>
<evidence type="ECO:0000256" key="1">
    <source>
        <dbReference type="SAM" id="MobiDB-lite"/>
    </source>
</evidence>
<organism evidence="2 3">
    <name type="scientific">Zasmidium cellare</name>
    <name type="common">Wine cellar mold</name>
    <name type="synonym">Racodium cellare</name>
    <dbReference type="NCBI Taxonomy" id="395010"/>
    <lineage>
        <taxon>Eukaryota</taxon>
        <taxon>Fungi</taxon>
        <taxon>Dikarya</taxon>
        <taxon>Ascomycota</taxon>
        <taxon>Pezizomycotina</taxon>
        <taxon>Dothideomycetes</taxon>
        <taxon>Dothideomycetidae</taxon>
        <taxon>Mycosphaerellales</taxon>
        <taxon>Mycosphaerellaceae</taxon>
        <taxon>Zasmidium</taxon>
    </lineage>
</organism>
<protein>
    <submittedName>
        <fullName evidence="2">Uncharacterized protein</fullName>
    </submittedName>
</protein>
<feature type="compositionally biased region" description="Basic and acidic residues" evidence="1">
    <location>
        <begin position="127"/>
        <end position="146"/>
    </location>
</feature>
<dbReference type="Pfam" id="PF12511">
    <property type="entry name" value="DUF3716"/>
    <property type="match status" value="1"/>
</dbReference>
<dbReference type="InterPro" id="IPR022190">
    <property type="entry name" value="DUF3716"/>
</dbReference>